<dbReference type="InterPro" id="IPR000182">
    <property type="entry name" value="GNAT_dom"/>
</dbReference>
<dbReference type="CDD" id="cd04301">
    <property type="entry name" value="NAT_SF"/>
    <property type="match status" value="1"/>
</dbReference>
<reference evidence="6 7" key="1">
    <citation type="submission" date="2016-07" db="EMBL/GenBank/DDBJ databases">
        <title>Complete genome sequence of Bradyrhizobium icense LMTR 13T, a potential inoculant strain isolated from lima bean (Phaseolus lunatus) in Peru.</title>
        <authorList>
            <person name="Ormeno-Orrillo E."/>
            <person name="Duran D."/>
            <person name="Rogel M.A."/>
            <person name="Rey L."/>
            <person name="Imperial J."/>
            <person name="Ruiz-Argueso T."/>
            <person name="Martinez-Romero E."/>
        </authorList>
    </citation>
    <scope>NUCLEOTIDE SEQUENCE [LARGE SCALE GENOMIC DNA]</scope>
    <source>
        <strain evidence="6 7">LMTR 13</strain>
    </source>
</reference>
<evidence type="ECO:0000259" key="5">
    <source>
        <dbReference type="PROSITE" id="PS51186"/>
    </source>
</evidence>
<dbReference type="KEGG" id="bic:LMTR13_07935"/>
<sequence length="170" mass="19186">MSTTVRDAIIEDAQCILEIYNFAVTKTTAVWSEEPSDIALRQAWFRERTARGFPILVAESAGRLVGFASFGDFRPWPGYRHTVENSVYVAPWIHRQGVGRALMQSLIDRGVALGKHVMVAGIEETNTASIRLHNSLGFREVGRMPHVGTKFGRWLDLVLMQRYLVADREP</sequence>
<keyword evidence="1 6" id="KW-0808">Transferase</keyword>
<dbReference type="GO" id="GO:0016747">
    <property type="term" value="F:acyltransferase activity, transferring groups other than amino-acyl groups"/>
    <property type="evidence" value="ECO:0007669"/>
    <property type="project" value="InterPro"/>
</dbReference>
<dbReference type="Proteomes" id="UP000092839">
    <property type="component" value="Chromosome"/>
</dbReference>
<keyword evidence="7" id="KW-1185">Reference proteome</keyword>
<dbReference type="OrthoDB" id="5459937at2"/>
<dbReference type="Gene3D" id="3.40.630.30">
    <property type="match status" value="1"/>
</dbReference>
<proteinExistence type="predicted"/>
<dbReference type="STRING" id="1274631.LMTR13_07935"/>
<accession>A0A1B1URM3</accession>
<protein>
    <submittedName>
        <fullName evidence="6">Acetyltransferase</fullName>
    </submittedName>
</protein>
<evidence type="ECO:0000256" key="3">
    <source>
        <dbReference type="ARBA" id="ARBA00050603"/>
    </source>
</evidence>
<evidence type="ECO:0000313" key="7">
    <source>
        <dbReference type="Proteomes" id="UP000092839"/>
    </source>
</evidence>
<evidence type="ECO:0000313" key="6">
    <source>
        <dbReference type="EMBL" id="ANW05384.1"/>
    </source>
</evidence>
<dbReference type="RefSeq" id="WP_065732513.1">
    <property type="nucleotide sequence ID" value="NZ_CP016428.1"/>
</dbReference>
<dbReference type="FunFam" id="3.40.630.30:FF:000026">
    <property type="entry name" value="Phosphinothricin acetyltransferase"/>
    <property type="match status" value="1"/>
</dbReference>
<dbReference type="PANTHER" id="PTHR43072">
    <property type="entry name" value="N-ACETYLTRANSFERASE"/>
    <property type="match status" value="1"/>
</dbReference>
<dbReference type="AlphaFoldDB" id="A0A1B1URM3"/>
<evidence type="ECO:0000256" key="4">
    <source>
        <dbReference type="ARBA" id="ARBA00051334"/>
    </source>
</evidence>
<dbReference type="Pfam" id="PF00583">
    <property type="entry name" value="Acetyltransf_1"/>
    <property type="match status" value="1"/>
</dbReference>
<dbReference type="PANTHER" id="PTHR43072:SF23">
    <property type="entry name" value="UPF0039 PROTEIN C11D3.02C"/>
    <property type="match status" value="1"/>
</dbReference>
<comment type="catalytic activity">
    <reaction evidence="3">
        <text>L-methionine sulfoximine + acetyl-CoA = N-acetyl-L-methionine sulfoximine + CoA + H(+)</text>
        <dbReference type="Rhea" id="RHEA:47660"/>
        <dbReference type="ChEBI" id="CHEBI:15378"/>
        <dbReference type="ChEBI" id="CHEBI:57287"/>
        <dbReference type="ChEBI" id="CHEBI:57288"/>
        <dbReference type="ChEBI" id="CHEBI:87826"/>
        <dbReference type="ChEBI" id="CHEBI:87827"/>
    </reaction>
</comment>
<dbReference type="PROSITE" id="PS51186">
    <property type="entry name" value="GNAT"/>
    <property type="match status" value="1"/>
</dbReference>
<comment type="catalytic activity">
    <reaction evidence="4">
        <text>L-methionine sulfone + acetyl-CoA = N-acetyl-L-methionine sulfone + CoA + H(+)</text>
        <dbReference type="Rhea" id="RHEA:47656"/>
        <dbReference type="ChEBI" id="CHEBI:15378"/>
        <dbReference type="ChEBI" id="CHEBI:57287"/>
        <dbReference type="ChEBI" id="CHEBI:57288"/>
        <dbReference type="ChEBI" id="CHEBI:87824"/>
        <dbReference type="ChEBI" id="CHEBI:87825"/>
    </reaction>
</comment>
<gene>
    <name evidence="6" type="ORF">LMTR13_07935</name>
</gene>
<keyword evidence="2" id="KW-0012">Acyltransferase</keyword>
<dbReference type="InterPro" id="IPR016181">
    <property type="entry name" value="Acyl_CoA_acyltransferase"/>
</dbReference>
<feature type="domain" description="N-acetyltransferase" evidence="5">
    <location>
        <begin position="3"/>
        <end position="165"/>
    </location>
</feature>
<organism evidence="6 7">
    <name type="scientific">Bradyrhizobium icense</name>
    <dbReference type="NCBI Taxonomy" id="1274631"/>
    <lineage>
        <taxon>Bacteria</taxon>
        <taxon>Pseudomonadati</taxon>
        <taxon>Pseudomonadota</taxon>
        <taxon>Alphaproteobacteria</taxon>
        <taxon>Hyphomicrobiales</taxon>
        <taxon>Nitrobacteraceae</taxon>
        <taxon>Bradyrhizobium</taxon>
    </lineage>
</organism>
<dbReference type="EMBL" id="CP016428">
    <property type="protein sequence ID" value="ANW05384.1"/>
    <property type="molecule type" value="Genomic_DNA"/>
</dbReference>
<evidence type="ECO:0000256" key="2">
    <source>
        <dbReference type="ARBA" id="ARBA00023315"/>
    </source>
</evidence>
<dbReference type="SUPFAM" id="SSF55729">
    <property type="entry name" value="Acyl-CoA N-acyltransferases (Nat)"/>
    <property type="match status" value="1"/>
</dbReference>
<evidence type="ECO:0000256" key="1">
    <source>
        <dbReference type="ARBA" id="ARBA00022679"/>
    </source>
</evidence>
<name>A0A1B1URM3_9BRAD</name>